<proteinExistence type="predicted"/>
<keyword evidence="2" id="KW-1185">Reference proteome</keyword>
<organism evidence="1 2">
    <name type="scientific">Tenacibaculum polynesiense</name>
    <dbReference type="NCBI Taxonomy" id="3137857"/>
    <lineage>
        <taxon>Bacteria</taxon>
        <taxon>Pseudomonadati</taxon>
        <taxon>Bacteroidota</taxon>
        <taxon>Flavobacteriia</taxon>
        <taxon>Flavobacteriales</taxon>
        <taxon>Flavobacteriaceae</taxon>
        <taxon>Tenacibaculum</taxon>
    </lineage>
</organism>
<gene>
    <name evidence="1" type="ORF">T190423A01A_110006</name>
</gene>
<sequence length="45" mass="5144">MKKEKLKTEAATSVLFFISKLVSLLREKSLQPLNQKVTLPCIKLK</sequence>
<comment type="caution">
    <text evidence="1">The sequence shown here is derived from an EMBL/GenBank/DDBJ whole genome shotgun (WGS) entry which is preliminary data.</text>
</comment>
<evidence type="ECO:0000313" key="1">
    <source>
        <dbReference type="EMBL" id="CAL2101116.1"/>
    </source>
</evidence>
<evidence type="ECO:0000313" key="2">
    <source>
        <dbReference type="Proteomes" id="UP001497527"/>
    </source>
</evidence>
<protein>
    <submittedName>
        <fullName evidence="1">Uncharacterized protein</fullName>
    </submittedName>
</protein>
<dbReference type="EMBL" id="CAXJIO010000002">
    <property type="protein sequence ID" value="CAL2101116.1"/>
    <property type="molecule type" value="Genomic_DNA"/>
</dbReference>
<dbReference type="Proteomes" id="UP001497527">
    <property type="component" value="Unassembled WGS sequence"/>
</dbReference>
<accession>A0ABM9P6D8</accession>
<name>A0ABM9P6D8_9FLAO</name>
<reference evidence="1 2" key="1">
    <citation type="submission" date="2024-05" db="EMBL/GenBank/DDBJ databases">
        <authorList>
            <person name="Duchaud E."/>
        </authorList>
    </citation>
    <scope>NUCLEOTIDE SEQUENCE [LARGE SCALE GENOMIC DNA]</scope>
    <source>
        <strain evidence="1">Ena-SAMPLE-TAB-13-05-2024-13:56:06:370-140308</strain>
    </source>
</reference>